<dbReference type="PANTHER" id="PTHR42872:SF3">
    <property type="entry name" value="PROTEIN-GLUTAMATE METHYLESTERASE_PROTEIN-GLUTAMINE GLUTAMINASE 1"/>
    <property type="match status" value="1"/>
</dbReference>
<dbReference type="NCBIfam" id="NF009206">
    <property type="entry name" value="PRK12555.1"/>
    <property type="match status" value="1"/>
</dbReference>
<evidence type="ECO:0000313" key="9">
    <source>
        <dbReference type="Proteomes" id="UP000077926"/>
    </source>
</evidence>
<dbReference type="PROSITE" id="PS50110">
    <property type="entry name" value="RESPONSE_REGULATORY"/>
    <property type="match status" value="1"/>
</dbReference>
<comment type="function">
    <text evidence="3">Involved in chemotaxis. Part of a chemotaxis signal transduction system that modulates chemotaxis in response to various stimuli. Catalyzes the demethylation of specific methylglutamate residues introduced into the chemoreceptors (methyl-accepting chemotaxis proteins or MCP) by CheR. Also mediates the irreversible deamidation of specific glutamine residues to glutamic acid.</text>
</comment>
<evidence type="ECO:0000256" key="5">
    <source>
        <dbReference type="PROSITE-ProRule" id="PRU00169"/>
    </source>
</evidence>
<evidence type="ECO:0000259" key="7">
    <source>
        <dbReference type="PROSITE" id="PS50122"/>
    </source>
</evidence>
<dbReference type="PANTHER" id="PTHR42872">
    <property type="entry name" value="PROTEIN-GLUTAMATE METHYLESTERASE/PROTEIN-GLUTAMINE GLUTAMINASE"/>
    <property type="match status" value="1"/>
</dbReference>
<keyword evidence="1 3" id="KW-0378">Hydrolase</keyword>
<accession>A0A1B3XM83</accession>
<dbReference type="InterPro" id="IPR001789">
    <property type="entry name" value="Sig_transdc_resp-reg_receiver"/>
</dbReference>
<dbReference type="RefSeq" id="WP_064461950.1">
    <property type="nucleotide sequence ID" value="NZ_CP017080.1"/>
</dbReference>
<feature type="active site" evidence="3 4">
    <location>
        <position position="213"/>
    </location>
</feature>
<comment type="subcellular location">
    <subcellularLocation>
        <location evidence="3">Cytoplasm</location>
    </subcellularLocation>
</comment>
<dbReference type="NCBIfam" id="NF001965">
    <property type="entry name" value="PRK00742.1"/>
    <property type="match status" value="1"/>
</dbReference>
<dbReference type="EMBL" id="CP017080">
    <property type="protein sequence ID" value="AOH54306.1"/>
    <property type="molecule type" value="Genomic_DNA"/>
</dbReference>
<dbReference type="InterPro" id="IPR011006">
    <property type="entry name" value="CheY-like_superfamily"/>
</dbReference>
<dbReference type="Gene3D" id="3.40.50.2300">
    <property type="match status" value="1"/>
</dbReference>
<feature type="active site" evidence="3 4">
    <location>
        <position position="186"/>
    </location>
</feature>
<feature type="domain" description="CheB-type methylesterase" evidence="7">
    <location>
        <begin position="174"/>
        <end position="365"/>
    </location>
</feature>
<evidence type="ECO:0000259" key="6">
    <source>
        <dbReference type="PROSITE" id="PS50110"/>
    </source>
</evidence>
<dbReference type="GO" id="GO:0008984">
    <property type="term" value="F:protein-glutamate methylesterase activity"/>
    <property type="evidence" value="ECO:0007669"/>
    <property type="project" value="UniProtKB-UniRule"/>
</dbReference>
<evidence type="ECO:0000256" key="3">
    <source>
        <dbReference type="HAMAP-Rule" id="MF_00099"/>
    </source>
</evidence>
<dbReference type="PIRSF" id="PIRSF000876">
    <property type="entry name" value="RR_chemtxs_CheB"/>
    <property type="match status" value="1"/>
</dbReference>
<dbReference type="Proteomes" id="UP000077926">
    <property type="component" value="Chromosome"/>
</dbReference>
<comment type="PTM">
    <text evidence="3">Phosphorylated by CheA. Phosphorylation of the N-terminal regulatory domain activates the methylesterase activity.</text>
</comment>
<dbReference type="CDD" id="cd16432">
    <property type="entry name" value="CheB_Rec"/>
    <property type="match status" value="1"/>
</dbReference>
<comment type="catalytic activity">
    <reaction evidence="2 3">
        <text>[protein]-L-glutamate 5-O-methyl ester + H2O = L-glutamyl-[protein] + methanol + H(+)</text>
        <dbReference type="Rhea" id="RHEA:23236"/>
        <dbReference type="Rhea" id="RHEA-COMP:10208"/>
        <dbReference type="Rhea" id="RHEA-COMP:10311"/>
        <dbReference type="ChEBI" id="CHEBI:15377"/>
        <dbReference type="ChEBI" id="CHEBI:15378"/>
        <dbReference type="ChEBI" id="CHEBI:17790"/>
        <dbReference type="ChEBI" id="CHEBI:29973"/>
        <dbReference type="ChEBI" id="CHEBI:82795"/>
        <dbReference type="EC" id="3.1.1.61"/>
    </reaction>
</comment>
<proteinExistence type="inferred from homology"/>
<gene>
    <name evidence="3" type="primary">cheB</name>
    <name evidence="8" type="ORF">ABE28_008060</name>
</gene>
<organism evidence="8 9">
    <name type="scientific">Peribacillus muralis</name>
    <dbReference type="NCBI Taxonomy" id="264697"/>
    <lineage>
        <taxon>Bacteria</taxon>
        <taxon>Bacillati</taxon>
        <taxon>Bacillota</taxon>
        <taxon>Bacilli</taxon>
        <taxon>Bacillales</taxon>
        <taxon>Bacillaceae</taxon>
        <taxon>Peribacillus</taxon>
    </lineage>
</organism>
<sequence length="365" mass="39804">MDKVKVLIVDDSAFMRKLISEFLGEESDIEVIGTARNGKDALEKIKALKPDVVTMDVEMPVMDGLQALNLIMNVCPTPVVMLSSTTKVGTDNTFAAMSSGAFDFVAKPSGAISLDLHKIKKELHEKVMAASRANVHKLRKNALNIEKSPLAWGKHSKIELDVPLKKRKSERNWSNGNDKVIIIGTSTGGPRALQTVLTGLPGDIDAPILVVQHMPPGFTHSLAARLNSLCEIHVKEAEEGDLIQKGIAYIAPGGFHLKVRKAAMNWIVHLDKSELRNGHRPSVDVLFESVSEMDEYAKIAVIMTGMGMDGSNGLKRLKQRGFSKAIAESQETSIVFGMPKAAINTNLIDSIEDVEKIAKAIKGYF</sequence>
<evidence type="ECO:0000256" key="2">
    <source>
        <dbReference type="ARBA" id="ARBA00048267"/>
    </source>
</evidence>
<comment type="catalytic activity">
    <reaction evidence="3">
        <text>L-glutaminyl-[protein] + H2O = L-glutamyl-[protein] + NH4(+)</text>
        <dbReference type="Rhea" id="RHEA:16441"/>
        <dbReference type="Rhea" id="RHEA-COMP:10207"/>
        <dbReference type="Rhea" id="RHEA-COMP:10208"/>
        <dbReference type="ChEBI" id="CHEBI:15377"/>
        <dbReference type="ChEBI" id="CHEBI:28938"/>
        <dbReference type="ChEBI" id="CHEBI:29973"/>
        <dbReference type="ChEBI" id="CHEBI:30011"/>
        <dbReference type="EC" id="3.5.1.44"/>
    </reaction>
</comment>
<dbReference type="Pfam" id="PF00072">
    <property type="entry name" value="Response_reg"/>
    <property type="match status" value="1"/>
</dbReference>
<dbReference type="InterPro" id="IPR000673">
    <property type="entry name" value="Sig_transdc_resp-reg_Me-estase"/>
</dbReference>
<dbReference type="OrthoDB" id="9793421at2"/>
<protein>
    <recommendedName>
        <fullName evidence="3">Protein-glutamate methylesterase/protein-glutamine glutaminase</fullName>
        <ecNumber evidence="3">3.1.1.61</ecNumber>
        <ecNumber evidence="3">3.5.1.44</ecNumber>
    </recommendedName>
</protein>
<dbReference type="Pfam" id="PF01339">
    <property type="entry name" value="CheB_methylest"/>
    <property type="match status" value="1"/>
</dbReference>
<dbReference type="PROSITE" id="PS50122">
    <property type="entry name" value="CHEB"/>
    <property type="match status" value="1"/>
</dbReference>
<feature type="modified residue" description="4-aspartylphosphate" evidence="3 5">
    <location>
        <position position="56"/>
    </location>
</feature>
<dbReference type="GO" id="GO:0000156">
    <property type="term" value="F:phosphorelay response regulator activity"/>
    <property type="evidence" value="ECO:0007669"/>
    <property type="project" value="InterPro"/>
</dbReference>
<dbReference type="SMART" id="SM00448">
    <property type="entry name" value="REC"/>
    <property type="match status" value="1"/>
</dbReference>
<comment type="similarity">
    <text evidence="3">Belongs to the CheB family.</text>
</comment>
<dbReference type="KEGG" id="bmur:ABE28_008060"/>
<dbReference type="SUPFAM" id="SSF52738">
    <property type="entry name" value="Methylesterase CheB, C-terminal domain"/>
    <property type="match status" value="1"/>
</dbReference>
<dbReference type="HAMAP" id="MF_00099">
    <property type="entry name" value="CheB_chemtxs"/>
    <property type="match status" value="1"/>
</dbReference>
<dbReference type="GO" id="GO:0050568">
    <property type="term" value="F:protein-glutamine glutaminase activity"/>
    <property type="evidence" value="ECO:0007669"/>
    <property type="project" value="UniProtKB-UniRule"/>
</dbReference>
<keyword evidence="3 5" id="KW-0597">Phosphoprotein</keyword>
<evidence type="ECO:0000256" key="4">
    <source>
        <dbReference type="PROSITE-ProRule" id="PRU00050"/>
    </source>
</evidence>
<feature type="active site" evidence="3 4">
    <location>
        <position position="309"/>
    </location>
</feature>
<dbReference type="InterPro" id="IPR035909">
    <property type="entry name" value="CheB_C"/>
</dbReference>
<dbReference type="InterPro" id="IPR008248">
    <property type="entry name" value="CheB-like"/>
</dbReference>
<dbReference type="Gene3D" id="3.40.50.180">
    <property type="entry name" value="Methylesterase CheB, C-terminal domain"/>
    <property type="match status" value="1"/>
</dbReference>
<feature type="domain" description="Response regulatory" evidence="6">
    <location>
        <begin position="5"/>
        <end position="122"/>
    </location>
</feature>
<keyword evidence="3 4" id="KW-0145">Chemotaxis</keyword>
<dbReference type="CDD" id="cd17541">
    <property type="entry name" value="REC_CheB-like"/>
    <property type="match status" value="1"/>
</dbReference>
<dbReference type="SUPFAM" id="SSF52172">
    <property type="entry name" value="CheY-like"/>
    <property type="match status" value="1"/>
</dbReference>
<dbReference type="GO" id="GO:0006935">
    <property type="term" value="P:chemotaxis"/>
    <property type="evidence" value="ECO:0007669"/>
    <property type="project" value="UniProtKB-UniRule"/>
</dbReference>
<keyword evidence="3" id="KW-0963">Cytoplasm</keyword>
<comment type="domain">
    <text evidence="3">Contains a C-terminal catalytic domain, and an N-terminal region which modulates catalytic activity.</text>
</comment>
<name>A0A1B3XM83_9BACI</name>
<dbReference type="EC" id="3.5.1.44" evidence="3"/>
<evidence type="ECO:0000313" key="8">
    <source>
        <dbReference type="EMBL" id="AOH54306.1"/>
    </source>
</evidence>
<reference evidence="8 9" key="1">
    <citation type="submission" date="2016-08" db="EMBL/GenBank/DDBJ databases">
        <title>Complete genome sequence of Bacillus muralis G25-68, a strain with toxicity to nematodes.</title>
        <authorList>
            <person name="Zheng Z."/>
        </authorList>
    </citation>
    <scope>NUCLEOTIDE SEQUENCE [LARGE SCALE GENOMIC DNA]</scope>
    <source>
        <strain evidence="8 9">G25-68</strain>
    </source>
</reference>
<keyword evidence="9" id="KW-1185">Reference proteome</keyword>
<evidence type="ECO:0000256" key="1">
    <source>
        <dbReference type="ARBA" id="ARBA00022801"/>
    </source>
</evidence>
<dbReference type="EC" id="3.1.1.61" evidence="3"/>
<dbReference type="GO" id="GO:0005737">
    <property type="term" value="C:cytoplasm"/>
    <property type="evidence" value="ECO:0007669"/>
    <property type="project" value="UniProtKB-SubCell"/>
</dbReference>
<dbReference type="AlphaFoldDB" id="A0A1B3XM83"/>
<dbReference type="STRING" id="264697.ABE28_008060"/>